<reference evidence="7" key="3">
    <citation type="submission" date="2023-12" db="EMBL/GenBank/DDBJ databases">
        <authorList>
            <person name="Sun Q."/>
            <person name="Inoue M."/>
        </authorList>
    </citation>
    <scope>NUCLEOTIDE SEQUENCE</scope>
    <source>
        <strain evidence="7">JCM 9687</strain>
    </source>
</reference>
<dbReference type="SUPFAM" id="SSF51679">
    <property type="entry name" value="Bacterial luciferase-like"/>
    <property type="match status" value="1"/>
</dbReference>
<evidence type="ECO:0000313" key="7">
    <source>
        <dbReference type="EMBL" id="GAA3360386.1"/>
    </source>
</evidence>
<evidence type="ECO:0000259" key="5">
    <source>
        <dbReference type="Pfam" id="PF00296"/>
    </source>
</evidence>
<dbReference type="EMBL" id="BAAAYK010000012">
    <property type="protein sequence ID" value="GAA3353238.1"/>
    <property type="molecule type" value="Genomic_DNA"/>
</dbReference>
<gene>
    <name evidence="6" type="ORF">GCM10020366_05850</name>
    <name evidence="7" type="ORF">GCM10020366_40170</name>
</gene>
<evidence type="ECO:0000256" key="4">
    <source>
        <dbReference type="ARBA" id="ARBA00023033"/>
    </source>
</evidence>
<proteinExistence type="predicted"/>
<dbReference type="InterPro" id="IPR019921">
    <property type="entry name" value="Lucif-like_OxRdtase_Rv2161c"/>
</dbReference>
<dbReference type="EMBL" id="BAAAYK010000038">
    <property type="protein sequence ID" value="GAA3360386.1"/>
    <property type="molecule type" value="Genomic_DNA"/>
</dbReference>
<dbReference type="PANTHER" id="PTHR42847">
    <property type="entry name" value="ALKANESULFONATE MONOOXYGENASE"/>
    <property type="match status" value="1"/>
</dbReference>
<sequence length="269" mass="28189">MDLQLVLPAESPELPFTELGDLAVAAERLGYGAVWLPDHLLPPSRYAPGSYGGIYDPLVALAAIAVRTRTIRLGTSVLVLPMRSPFVVAKQAATLERISGGRFTLGVGIGWDRAEFAAVGAGFADRGARADEAIDLIRHLLGGSGPFHGTHFHYDTGVFEPKPGTPVPIVVGGSGERALRRAARSGDGWQPIAPEPATFAARVDRLRANAVRPVRVSVRTSWLGGGAELAAVVADVHAYAAAGADSVAVWLGSDDGVRERMARFIAAAG</sequence>
<keyword evidence="3" id="KW-0560">Oxidoreductase</keyword>
<comment type="caution">
    <text evidence="7">The sequence shown here is derived from an EMBL/GenBank/DDBJ whole genome shotgun (WGS) entry which is preliminary data.</text>
</comment>
<accession>A0ABP6RUI1</accession>
<dbReference type="NCBIfam" id="TIGR03619">
    <property type="entry name" value="F420_Rv2161c"/>
    <property type="match status" value="1"/>
</dbReference>
<evidence type="ECO:0000256" key="2">
    <source>
        <dbReference type="ARBA" id="ARBA00022643"/>
    </source>
</evidence>
<keyword evidence="4" id="KW-0503">Monooxygenase</keyword>
<dbReference type="Proteomes" id="UP001500483">
    <property type="component" value="Unassembled WGS sequence"/>
</dbReference>
<evidence type="ECO:0000256" key="3">
    <source>
        <dbReference type="ARBA" id="ARBA00023002"/>
    </source>
</evidence>
<keyword evidence="1" id="KW-0285">Flavoprotein</keyword>
<dbReference type="InterPro" id="IPR050172">
    <property type="entry name" value="SsuD_RutA_monooxygenase"/>
</dbReference>
<keyword evidence="8" id="KW-1185">Reference proteome</keyword>
<evidence type="ECO:0000313" key="6">
    <source>
        <dbReference type="EMBL" id="GAA3353238.1"/>
    </source>
</evidence>
<dbReference type="Pfam" id="PF00296">
    <property type="entry name" value="Bac_luciferase"/>
    <property type="match status" value="1"/>
</dbReference>
<organism evidence="7 8">
    <name type="scientific">Saccharopolyspora gregorii</name>
    <dbReference type="NCBI Taxonomy" id="33914"/>
    <lineage>
        <taxon>Bacteria</taxon>
        <taxon>Bacillati</taxon>
        <taxon>Actinomycetota</taxon>
        <taxon>Actinomycetes</taxon>
        <taxon>Pseudonocardiales</taxon>
        <taxon>Pseudonocardiaceae</taxon>
        <taxon>Saccharopolyspora</taxon>
    </lineage>
</organism>
<dbReference type="Gene3D" id="3.20.20.30">
    <property type="entry name" value="Luciferase-like domain"/>
    <property type="match status" value="1"/>
</dbReference>
<dbReference type="RefSeq" id="WP_258341736.1">
    <property type="nucleotide sequence ID" value="NZ_BAAAYK010000012.1"/>
</dbReference>
<keyword evidence="2" id="KW-0288">FMN</keyword>
<dbReference type="InterPro" id="IPR036661">
    <property type="entry name" value="Luciferase-like_sf"/>
</dbReference>
<name>A0ABP6RUI1_9PSEU</name>
<protein>
    <recommendedName>
        <fullName evidence="5">Luciferase-like domain-containing protein</fullName>
    </recommendedName>
</protein>
<dbReference type="PANTHER" id="PTHR42847:SF4">
    <property type="entry name" value="ALKANESULFONATE MONOOXYGENASE-RELATED"/>
    <property type="match status" value="1"/>
</dbReference>
<evidence type="ECO:0000313" key="8">
    <source>
        <dbReference type="Proteomes" id="UP001500483"/>
    </source>
</evidence>
<dbReference type="InterPro" id="IPR011251">
    <property type="entry name" value="Luciferase-like_dom"/>
</dbReference>
<reference evidence="8" key="2">
    <citation type="journal article" date="2019" name="Int. J. Syst. Evol. Microbiol.">
        <title>The Global Catalogue of Microorganisms (GCM) 10K type strain sequencing project: providing services to taxonomists for standard genome sequencing and annotation.</title>
        <authorList>
            <consortium name="The Broad Institute Genomics Platform"/>
            <consortium name="The Broad Institute Genome Sequencing Center for Infectious Disease"/>
            <person name="Wu L."/>
            <person name="Ma J."/>
        </authorList>
    </citation>
    <scope>NUCLEOTIDE SEQUENCE [LARGE SCALE GENOMIC DNA]</scope>
    <source>
        <strain evidence="8">JCM 9687</strain>
    </source>
</reference>
<reference evidence="7" key="1">
    <citation type="journal article" date="2014" name="Int. J. Syst. Evol. Microbiol.">
        <title>Complete genome of a new Firmicutes species belonging to the dominant human colonic microbiota ('Ruminococcus bicirculans') reveals two chromosomes and a selective capacity to utilize plant glucans.</title>
        <authorList>
            <consortium name="NISC Comparative Sequencing Program"/>
            <person name="Wegmann U."/>
            <person name="Louis P."/>
            <person name="Goesmann A."/>
            <person name="Henrissat B."/>
            <person name="Duncan S.H."/>
            <person name="Flint H.J."/>
        </authorList>
    </citation>
    <scope>NUCLEOTIDE SEQUENCE</scope>
    <source>
        <strain evidence="7">JCM 9687</strain>
    </source>
</reference>
<feature type="domain" description="Luciferase-like" evidence="5">
    <location>
        <begin position="13"/>
        <end position="213"/>
    </location>
</feature>
<evidence type="ECO:0000256" key="1">
    <source>
        <dbReference type="ARBA" id="ARBA00022630"/>
    </source>
</evidence>